<gene>
    <name evidence="2" type="ORF">BDZ85DRAFT_93531</name>
</gene>
<sequence length="123" mass="14119">MRSKSRLTEAGRTSGLQGSGTYGLRYAASSWKSLSRTAGNDSHRQVYQGKLEWPYRCCHKRCTARTAYLPWCFAGILASTYWLAIDCAWRKALPVEETKEEEVVMRAARPLCRETLRTRKLRV</sequence>
<keyword evidence="3" id="KW-1185">Reference proteome</keyword>
<organism evidence="2 3">
    <name type="scientific">Elsinoe ampelina</name>
    <dbReference type="NCBI Taxonomy" id="302913"/>
    <lineage>
        <taxon>Eukaryota</taxon>
        <taxon>Fungi</taxon>
        <taxon>Dikarya</taxon>
        <taxon>Ascomycota</taxon>
        <taxon>Pezizomycotina</taxon>
        <taxon>Dothideomycetes</taxon>
        <taxon>Dothideomycetidae</taxon>
        <taxon>Myriangiales</taxon>
        <taxon>Elsinoaceae</taxon>
        <taxon>Elsinoe</taxon>
    </lineage>
</organism>
<protein>
    <submittedName>
        <fullName evidence="2">Uncharacterized protein</fullName>
    </submittedName>
</protein>
<evidence type="ECO:0000313" key="2">
    <source>
        <dbReference type="EMBL" id="KAF2218446.1"/>
    </source>
</evidence>
<dbReference type="EMBL" id="ML992545">
    <property type="protein sequence ID" value="KAF2218446.1"/>
    <property type="molecule type" value="Genomic_DNA"/>
</dbReference>
<dbReference type="AlphaFoldDB" id="A0A6A6FY84"/>
<name>A0A6A6FY84_9PEZI</name>
<accession>A0A6A6FY84</accession>
<evidence type="ECO:0000256" key="1">
    <source>
        <dbReference type="SAM" id="MobiDB-lite"/>
    </source>
</evidence>
<dbReference type="Proteomes" id="UP000799538">
    <property type="component" value="Unassembled WGS sequence"/>
</dbReference>
<proteinExistence type="predicted"/>
<reference evidence="3" key="1">
    <citation type="journal article" date="2020" name="Stud. Mycol.">
        <title>101 Dothideomycetes genomes: A test case for predicting lifestyles and emergence of pathogens.</title>
        <authorList>
            <person name="Haridas S."/>
            <person name="Albert R."/>
            <person name="Binder M."/>
            <person name="Bloem J."/>
            <person name="LaButti K."/>
            <person name="Salamov A."/>
            <person name="Andreopoulos B."/>
            <person name="Baker S."/>
            <person name="Barry K."/>
            <person name="Bills G."/>
            <person name="Bluhm B."/>
            <person name="Cannon C."/>
            <person name="Castanera R."/>
            <person name="Culley D."/>
            <person name="Daum C."/>
            <person name="Ezra D."/>
            <person name="Gonzalez J."/>
            <person name="Henrissat B."/>
            <person name="Kuo A."/>
            <person name="Liang C."/>
            <person name="Lipzen A."/>
            <person name="Lutzoni F."/>
            <person name="Magnuson J."/>
            <person name="Mondo S."/>
            <person name="Nolan M."/>
            <person name="Ohm R."/>
            <person name="Pangilinan J."/>
            <person name="Park H.-J."/>
            <person name="Ramirez L."/>
            <person name="Alfaro M."/>
            <person name="Sun H."/>
            <person name="Tritt A."/>
            <person name="Yoshinaga Y."/>
            <person name="Zwiers L.-H."/>
            <person name="Turgeon B."/>
            <person name="Goodwin S."/>
            <person name="Spatafora J."/>
            <person name="Crous P."/>
            <person name="Grigoriev I."/>
        </authorList>
    </citation>
    <scope>NUCLEOTIDE SEQUENCE [LARGE SCALE GENOMIC DNA]</scope>
    <source>
        <strain evidence="3">CECT 20119</strain>
    </source>
</reference>
<evidence type="ECO:0000313" key="3">
    <source>
        <dbReference type="Proteomes" id="UP000799538"/>
    </source>
</evidence>
<feature type="region of interest" description="Disordered" evidence="1">
    <location>
        <begin position="1"/>
        <end position="22"/>
    </location>
</feature>